<feature type="domain" description="Pyrroline-5-carboxylate reductase catalytic N-terminal" evidence="6">
    <location>
        <begin position="6"/>
        <end position="92"/>
    </location>
</feature>
<protein>
    <recommendedName>
        <fullName evidence="4">Pyrroline-5-carboxylate reductase</fullName>
        <shortName evidence="4">P5C reductase</shortName>
        <shortName evidence="4">P5CR</shortName>
        <ecNumber evidence="4">1.5.1.2</ecNumber>
    </recommendedName>
    <alternativeName>
        <fullName evidence="4">PCA reductase</fullName>
    </alternativeName>
</protein>
<dbReference type="HAMAP" id="MF_01925">
    <property type="entry name" value="P5C_reductase"/>
    <property type="match status" value="1"/>
</dbReference>
<reference evidence="8 9" key="1">
    <citation type="submission" date="2019-09" db="EMBL/GenBank/DDBJ databases">
        <authorList>
            <person name="Chandra G."/>
            <person name="Truman W A."/>
        </authorList>
    </citation>
    <scope>NUCLEOTIDE SEQUENCE [LARGE SCALE GENOMIC DNA]</scope>
    <source>
        <strain evidence="8">PS645</strain>
    </source>
</reference>
<comment type="function">
    <text evidence="4">Catalyzes the reduction of 1-pyrroline-5-carboxylate (PCA) to L-proline.</text>
</comment>
<evidence type="ECO:0000256" key="3">
    <source>
        <dbReference type="ARBA" id="ARBA00023002"/>
    </source>
</evidence>
<evidence type="ECO:0000313" key="8">
    <source>
        <dbReference type="EMBL" id="VVM37659.1"/>
    </source>
</evidence>
<evidence type="ECO:0000256" key="2">
    <source>
        <dbReference type="ARBA" id="ARBA00022857"/>
    </source>
</evidence>
<dbReference type="GO" id="GO:0004735">
    <property type="term" value="F:pyrroline-5-carboxylate reductase activity"/>
    <property type="evidence" value="ECO:0007669"/>
    <property type="project" value="UniProtKB-UniRule"/>
</dbReference>
<evidence type="ECO:0000259" key="7">
    <source>
        <dbReference type="Pfam" id="PF14748"/>
    </source>
</evidence>
<proteinExistence type="inferred from homology"/>
<keyword evidence="4" id="KW-0028">Amino-acid biosynthesis</keyword>
<dbReference type="GO" id="GO:0005737">
    <property type="term" value="C:cytoplasm"/>
    <property type="evidence" value="ECO:0007669"/>
    <property type="project" value="UniProtKB-SubCell"/>
</dbReference>
<feature type="domain" description="Pyrroline-5-carboxylate reductase dimerisation" evidence="7">
    <location>
        <begin position="155"/>
        <end position="252"/>
    </location>
</feature>
<dbReference type="Proteomes" id="UP000325607">
    <property type="component" value="Unassembled WGS sequence"/>
</dbReference>
<evidence type="ECO:0000259" key="6">
    <source>
        <dbReference type="Pfam" id="PF03807"/>
    </source>
</evidence>
<dbReference type="SUPFAM" id="SSF51735">
    <property type="entry name" value="NAD(P)-binding Rossmann-fold domains"/>
    <property type="match status" value="1"/>
</dbReference>
<dbReference type="PANTHER" id="PTHR11645">
    <property type="entry name" value="PYRROLINE-5-CARBOXYLATE REDUCTASE"/>
    <property type="match status" value="1"/>
</dbReference>
<evidence type="ECO:0000256" key="4">
    <source>
        <dbReference type="HAMAP-Rule" id="MF_01925"/>
    </source>
</evidence>
<dbReference type="InterPro" id="IPR029036">
    <property type="entry name" value="P5CR_dimer"/>
</dbReference>
<dbReference type="SUPFAM" id="SSF48179">
    <property type="entry name" value="6-phosphogluconate dehydrogenase C-terminal domain-like"/>
    <property type="match status" value="1"/>
</dbReference>
<feature type="binding site" evidence="5">
    <location>
        <position position="55"/>
    </location>
    <ligand>
        <name>NADPH</name>
        <dbReference type="ChEBI" id="CHEBI:57783"/>
    </ligand>
</feature>
<dbReference type="UniPathway" id="UPA00098">
    <property type="reaction ID" value="UER00361"/>
</dbReference>
<keyword evidence="3 4" id="KW-0560">Oxidoreductase</keyword>
<organism evidence="8 9">
    <name type="scientific">Pseudomonas fluorescens</name>
    <dbReference type="NCBI Taxonomy" id="294"/>
    <lineage>
        <taxon>Bacteria</taxon>
        <taxon>Pseudomonadati</taxon>
        <taxon>Pseudomonadota</taxon>
        <taxon>Gammaproteobacteria</taxon>
        <taxon>Pseudomonadales</taxon>
        <taxon>Pseudomonadaceae</taxon>
        <taxon>Pseudomonas</taxon>
    </lineage>
</organism>
<dbReference type="AlphaFoldDB" id="A0A5E6P3J4"/>
<dbReference type="PIRSF" id="PIRSF000193">
    <property type="entry name" value="Pyrrol-5-carb_rd"/>
    <property type="match status" value="1"/>
</dbReference>
<accession>A0A5E6P3J4</accession>
<dbReference type="InterPro" id="IPR008927">
    <property type="entry name" value="6-PGluconate_DH-like_C_sf"/>
</dbReference>
<comment type="catalytic activity">
    <reaction evidence="4">
        <text>L-proline + NAD(+) = (S)-1-pyrroline-5-carboxylate + NADH + 2 H(+)</text>
        <dbReference type="Rhea" id="RHEA:14105"/>
        <dbReference type="ChEBI" id="CHEBI:15378"/>
        <dbReference type="ChEBI" id="CHEBI:17388"/>
        <dbReference type="ChEBI" id="CHEBI:57540"/>
        <dbReference type="ChEBI" id="CHEBI:57945"/>
        <dbReference type="ChEBI" id="CHEBI:60039"/>
        <dbReference type="EC" id="1.5.1.2"/>
    </reaction>
</comment>
<comment type="subcellular location">
    <subcellularLocation>
        <location evidence="4">Cytoplasm</location>
    </subcellularLocation>
</comment>
<dbReference type="PANTHER" id="PTHR11645:SF0">
    <property type="entry name" value="PYRROLINE-5-CARBOXYLATE REDUCTASE 3"/>
    <property type="match status" value="1"/>
</dbReference>
<evidence type="ECO:0000313" key="9">
    <source>
        <dbReference type="Proteomes" id="UP000325607"/>
    </source>
</evidence>
<feature type="binding site" evidence="5">
    <location>
        <begin position="9"/>
        <end position="15"/>
    </location>
    <ligand>
        <name>NADP(+)</name>
        <dbReference type="ChEBI" id="CHEBI:58349"/>
    </ligand>
</feature>
<comment type="catalytic activity">
    <reaction evidence="4">
        <text>L-proline + NADP(+) = (S)-1-pyrroline-5-carboxylate + NADPH + 2 H(+)</text>
        <dbReference type="Rhea" id="RHEA:14109"/>
        <dbReference type="ChEBI" id="CHEBI:15378"/>
        <dbReference type="ChEBI" id="CHEBI:17388"/>
        <dbReference type="ChEBI" id="CHEBI:57783"/>
        <dbReference type="ChEBI" id="CHEBI:58349"/>
        <dbReference type="ChEBI" id="CHEBI:60039"/>
        <dbReference type="EC" id="1.5.1.2"/>
    </reaction>
</comment>
<dbReference type="Gene3D" id="1.10.3730.10">
    <property type="entry name" value="ProC C-terminal domain-like"/>
    <property type="match status" value="1"/>
</dbReference>
<dbReference type="GO" id="GO:0055129">
    <property type="term" value="P:L-proline biosynthetic process"/>
    <property type="evidence" value="ECO:0007669"/>
    <property type="project" value="UniProtKB-UniRule"/>
</dbReference>
<dbReference type="Pfam" id="PF14748">
    <property type="entry name" value="P5CR_dimer"/>
    <property type="match status" value="1"/>
</dbReference>
<dbReference type="EMBL" id="CABVGX010000001">
    <property type="protein sequence ID" value="VVM37659.1"/>
    <property type="molecule type" value="Genomic_DNA"/>
</dbReference>
<dbReference type="Pfam" id="PF03807">
    <property type="entry name" value="F420_oxidored"/>
    <property type="match status" value="1"/>
</dbReference>
<dbReference type="OrthoDB" id="8418678at2"/>
<dbReference type="RefSeq" id="WP_150578640.1">
    <property type="nucleotide sequence ID" value="NZ_CABVGX010000001.1"/>
</dbReference>
<dbReference type="InterPro" id="IPR036291">
    <property type="entry name" value="NAD(P)-bd_dom_sf"/>
</dbReference>
<comment type="similarity">
    <text evidence="1 4">Belongs to the pyrroline-5-carboxylate reductase family.</text>
</comment>
<gene>
    <name evidence="8" type="primary">proC_1</name>
    <name evidence="4" type="synonym">proC</name>
    <name evidence="8" type="ORF">PS645_00105</name>
</gene>
<dbReference type="Gene3D" id="3.40.50.720">
    <property type="entry name" value="NAD(P)-binding Rossmann-like Domain"/>
    <property type="match status" value="1"/>
</dbReference>
<comment type="pathway">
    <text evidence="4">Amino-acid biosynthesis; L-proline biosynthesis; L-proline from L-glutamate 5-semialdehyde: step 1/1.</text>
</comment>
<sequence length="258" mass="27013">MHNKTLGIIGGTGMLGRAIADAALISGLLSPDRLLISNRSGAGTFGPKVQVLADNQRLVALSDMIVLSIRPEQFRELTINARGKTVVSLMAGVPASLICVATGADRVIRAMPNAAVQICQSYTPWFSAGALDEDDRQFVQQMFECVGTADEVPNEDCIDYLCALSGTGPALPALLYKALVSQAVIAGIPEAIAQRAAHGVVVGGGQLLADNDPLQMLETLMAYRGVTAAALQSMTDQHIESIIGNAVLQGADLARKGM</sequence>
<keyword evidence="2 4" id="KW-0521">NADP</keyword>
<keyword evidence="4" id="KW-0963">Cytoplasm</keyword>
<keyword evidence="4" id="KW-0641">Proline biosynthesis</keyword>
<evidence type="ECO:0000256" key="1">
    <source>
        <dbReference type="ARBA" id="ARBA00005525"/>
    </source>
</evidence>
<dbReference type="InterPro" id="IPR000304">
    <property type="entry name" value="Pyrroline-COOH_reductase"/>
</dbReference>
<dbReference type="InterPro" id="IPR028939">
    <property type="entry name" value="P5C_Rdtase_cat_N"/>
</dbReference>
<dbReference type="EC" id="1.5.1.2" evidence="4"/>
<evidence type="ECO:0000256" key="5">
    <source>
        <dbReference type="PIRSR" id="PIRSR000193-1"/>
    </source>
</evidence>
<name>A0A5E6P3J4_PSEFL</name>